<evidence type="ECO:0008006" key="3">
    <source>
        <dbReference type="Google" id="ProtNLM"/>
    </source>
</evidence>
<gene>
    <name evidence="1" type="ORF">O1V66_08530</name>
</gene>
<sequence>MNSSIREINVDEIAQVSGGGLFDPAINLFNGVGDTAELVAPVLTQAVQVIAEVFYDAGTALGT</sequence>
<reference evidence="1" key="1">
    <citation type="submission" date="2022-12" db="EMBL/GenBank/DDBJ databases">
        <title>Complete genome sequence of an Australian strain of Rouxiella badensis DAR84756 and resolution of the R. badensis DSM100043 and R. chamberiensis DSM28324 genomes.</title>
        <authorList>
            <person name="Paul S."/>
            <person name="Anderson P.J."/>
            <person name="Maynard G."/>
            <person name="Dyall-Smith M."/>
            <person name="Kudinha T."/>
        </authorList>
    </citation>
    <scope>NUCLEOTIDE SEQUENCE</scope>
    <source>
        <strain evidence="1">DSM 28324</strain>
    </source>
</reference>
<evidence type="ECO:0000313" key="2">
    <source>
        <dbReference type="Proteomes" id="UP001164712"/>
    </source>
</evidence>
<name>A0ABY7HT62_9GAMM</name>
<dbReference type="EMBL" id="CP114058">
    <property type="protein sequence ID" value="WAT02586.1"/>
    <property type="molecule type" value="Genomic_DNA"/>
</dbReference>
<dbReference type="Proteomes" id="UP001164712">
    <property type="component" value="Chromosome"/>
</dbReference>
<proteinExistence type="predicted"/>
<dbReference type="RefSeq" id="WP_152623570.1">
    <property type="nucleotide sequence ID" value="NZ_CP114058.1"/>
</dbReference>
<accession>A0ABY7HT62</accession>
<organism evidence="1 2">
    <name type="scientific">Rouxiella chamberiensis</name>
    <dbReference type="NCBI Taxonomy" id="1513468"/>
    <lineage>
        <taxon>Bacteria</taxon>
        <taxon>Pseudomonadati</taxon>
        <taxon>Pseudomonadota</taxon>
        <taxon>Gammaproteobacteria</taxon>
        <taxon>Enterobacterales</taxon>
        <taxon>Yersiniaceae</taxon>
        <taxon>Rouxiella</taxon>
    </lineage>
</organism>
<keyword evidence="2" id="KW-1185">Reference proteome</keyword>
<protein>
    <recommendedName>
        <fullName evidence="3">Bacteriocin</fullName>
    </recommendedName>
</protein>
<evidence type="ECO:0000313" key="1">
    <source>
        <dbReference type="EMBL" id="WAT02586.1"/>
    </source>
</evidence>